<feature type="transmembrane region" description="Helical" evidence="9">
    <location>
        <begin position="413"/>
        <end position="433"/>
    </location>
</feature>
<dbReference type="GO" id="GO:0071973">
    <property type="term" value="P:bacterial-type flagellum-dependent cell motility"/>
    <property type="evidence" value="ECO:0007669"/>
    <property type="project" value="InterPro"/>
</dbReference>
<dbReference type="STRING" id="1903179.BI347_00095"/>
<evidence type="ECO:0000259" key="10">
    <source>
        <dbReference type="Pfam" id="PF01514"/>
    </source>
</evidence>
<dbReference type="PIRSF" id="PIRSF004862">
    <property type="entry name" value="FliF"/>
    <property type="match status" value="1"/>
</dbReference>
<keyword evidence="6 9" id="KW-1133">Transmembrane helix</keyword>
<evidence type="ECO:0000256" key="2">
    <source>
        <dbReference type="ARBA" id="ARBA00004651"/>
    </source>
</evidence>
<dbReference type="NCBIfam" id="TIGR00206">
    <property type="entry name" value="fliF"/>
    <property type="match status" value="1"/>
</dbReference>
<dbReference type="AlphaFoldDB" id="A0A1S1WXP3"/>
<dbReference type="InterPro" id="IPR000067">
    <property type="entry name" value="FlgMring_FliF"/>
</dbReference>
<keyword evidence="4" id="KW-1003">Cell membrane</keyword>
<evidence type="ECO:0000313" key="13">
    <source>
        <dbReference type="Proteomes" id="UP000180088"/>
    </source>
</evidence>
<proteinExistence type="inferred from homology"/>
<keyword evidence="8" id="KW-0975">Bacterial flagellum</keyword>
<dbReference type="GO" id="GO:0003774">
    <property type="term" value="F:cytoskeletal motor activity"/>
    <property type="evidence" value="ECO:0007669"/>
    <property type="project" value="InterPro"/>
</dbReference>
<dbReference type="Gene3D" id="3.30.300.30">
    <property type="match status" value="1"/>
</dbReference>
<dbReference type="GO" id="GO:0009431">
    <property type="term" value="C:bacterial-type flagellum basal body, MS ring"/>
    <property type="evidence" value="ECO:0007669"/>
    <property type="project" value="InterPro"/>
</dbReference>
<evidence type="ECO:0000256" key="7">
    <source>
        <dbReference type="ARBA" id="ARBA00023136"/>
    </source>
</evidence>
<dbReference type="Pfam" id="PF08345">
    <property type="entry name" value="YscJ_FliF_C"/>
    <property type="match status" value="1"/>
</dbReference>
<feature type="domain" description="Flagellar M-ring N-terminal" evidence="10">
    <location>
        <begin position="39"/>
        <end position="213"/>
    </location>
</feature>
<evidence type="ECO:0000313" key="12">
    <source>
        <dbReference type="EMBL" id="OHX12067.1"/>
    </source>
</evidence>
<feature type="transmembrane region" description="Helical" evidence="9">
    <location>
        <begin position="20"/>
        <end position="38"/>
    </location>
</feature>
<dbReference type="RefSeq" id="WP_071115041.1">
    <property type="nucleotide sequence ID" value="NZ_MKCS01000001.1"/>
</dbReference>
<protein>
    <submittedName>
        <fullName evidence="12">Flagellar M-ring protein FliF</fullName>
    </submittedName>
</protein>
<name>A0A1S1WXP3_9NEIS</name>
<comment type="similarity">
    <text evidence="3">Belongs to the FliF family.</text>
</comment>
<reference evidence="12 13" key="1">
    <citation type="submission" date="2016-09" db="EMBL/GenBank/DDBJ databases">
        <title>Chromobacterium muskegensis sp. nov., an insecticidal bacterium isolated from Sphagnum bogs.</title>
        <authorList>
            <person name="Sparks M.E."/>
            <person name="Blackburn M.B."/>
            <person name="Gundersen-Rindal D.E."/>
            <person name="Mitchell A."/>
            <person name="Farrar R."/>
            <person name="Kuhar D."/>
        </authorList>
    </citation>
    <scope>NUCLEOTIDE SEQUENCE [LARGE SCALE GENOMIC DNA]</scope>
    <source>
        <strain evidence="12 13">37-2</strain>
    </source>
</reference>
<evidence type="ECO:0000256" key="3">
    <source>
        <dbReference type="ARBA" id="ARBA00007971"/>
    </source>
</evidence>
<keyword evidence="12" id="KW-0282">Flagellum</keyword>
<dbReference type="InterPro" id="IPR013556">
    <property type="entry name" value="Flag_M-ring_C"/>
</dbReference>
<gene>
    <name evidence="12" type="ORF">BI347_00095</name>
</gene>
<dbReference type="InterPro" id="IPR043427">
    <property type="entry name" value="YscJ/FliF"/>
</dbReference>
<dbReference type="PANTHER" id="PTHR30046">
    <property type="entry name" value="FLAGELLAR M-RING PROTEIN"/>
    <property type="match status" value="1"/>
</dbReference>
<dbReference type="GO" id="GO:0005886">
    <property type="term" value="C:plasma membrane"/>
    <property type="evidence" value="ECO:0007669"/>
    <property type="project" value="UniProtKB-SubCell"/>
</dbReference>
<keyword evidence="12" id="KW-0969">Cilium</keyword>
<comment type="caution">
    <text evidence="12">The sequence shown here is derived from an EMBL/GenBank/DDBJ whole genome shotgun (WGS) entry which is preliminary data.</text>
</comment>
<sequence>MVDFFRALWQRSSTAGRAMLIAGVVAALAVPAGIFWWSGRPDYQVLFSDLDAKDAATVVAALEKQKTPYVLSDEGRTIQVDKDSLYKTRMKLLGGGLDLKGSVGFELFNNAEFGMTEFAQKINYQRALQGELSRTIMGFDEVQNARVHLVLPEGGMLRKRGAKAKASVWVTLKGGKSLIADQVTGIQRLVAASVPEMDAGAVTVLDQRGIALSARESGEDGLPTADASLQLKKETEAYLNNKVTRILDTALGPGQAAASVDVVLDLSAVKSTRESLLGDGADKGMLVRKREQWQGDNDVARIQSMQAAPTAAEAVGNKTMDAEYQVGREIQQTSTGTGAIKHISVGIISNASLSDSTVERLRGVIAMAVGLDSARGDGIAFSAMDNIQAVAAPAANAEAASAARKPAADLGPLWVGLVVGALAIALALAAWLLRRKAAARALSEAEREKVLRQVQRWLAEEQPASEGAQ</sequence>
<keyword evidence="12" id="KW-0966">Cell projection</keyword>
<dbReference type="PRINTS" id="PR01009">
    <property type="entry name" value="FLGMRINGFLIF"/>
</dbReference>
<dbReference type="InterPro" id="IPR006182">
    <property type="entry name" value="FliF_N_dom"/>
</dbReference>
<keyword evidence="5 9" id="KW-0812">Transmembrane</keyword>
<keyword evidence="7 9" id="KW-0472">Membrane</keyword>
<evidence type="ECO:0000256" key="6">
    <source>
        <dbReference type="ARBA" id="ARBA00022989"/>
    </source>
</evidence>
<accession>A0A1S1WXP3</accession>
<dbReference type="PANTHER" id="PTHR30046:SF0">
    <property type="entry name" value="FLAGELLAR M-RING PROTEIN"/>
    <property type="match status" value="1"/>
</dbReference>
<evidence type="ECO:0000259" key="11">
    <source>
        <dbReference type="Pfam" id="PF08345"/>
    </source>
</evidence>
<dbReference type="Proteomes" id="UP000180088">
    <property type="component" value="Unassembled WGS sequence"/>
</dbReference>
<dbReference type="InterPro" id="IPR045851">
    <property type="entry name" value="AMP-bd_C_sf"/>
</dbReference>
<evidence type="ECO:0000256" key="5">
    <source>
        <dbReference type="ARBA" id="ARBA00022692"/>
    </source>
</evidence>
<dbReference type="Pfam" id="PF01514">
    <property type="entry name" value="YscJ_FliF"/>
    <property type="match status" value="1"/>
</dbReference>
<feature type="domain" description="Flagellar M-ring C-terminal" evidence="11">
    <location>
        <begin position="247"/>
        <end position="384"/>
    </location>
</feature>
<evidence type="ECO:0000256" key="4">
    <source>
        <dbReference type="ARBA" id="ARBA00022475"/>
    </source>
</evidence>
<evidence type="ECO:0000256" key="1">
    <source>
        <dbReference type="ARBA" id="ARBA00004117"/>
    </source>
</evidence>
<comment type="subcellular location">
    <subcellularLocation>
        <location evidence="1">Bacterial flagellum basal body</location>
    </subcellularLocation>
    <subcellularLocation>
        <location evidence="2">Cell membrane</location>
        <topology evidence="2">Multi-pass membrane protein</topology>
    </subcellularLocation>
</comment>
<organism evidence="12 13">
    <name type="scientific">Chromobacterium sphagni</name>
    <dbReference type="NCBI Taxonomy" id="1903179"/>
    <lineage>
        <taxon>Bacteria</taxon>
        <taxon>Pseudomonadati</taxon>
        <taxon>Pseudomonadota</taxon>
        <taxon>Betaproteobacteria</taxon>
        <taxon>Neisseriales</taxon>
        <taxon>Chromobacteriaceae</taxon>
        <taxon>Chromobacterium</taxon>
    </lineage>
</organism>
<evidence type="ECO:0000256" key="8">
    <source>
        <dbReference type="ARBA" id="ARBA00023143"/>
    </source>
</evidence>
<evidence type="ECO:0000256" key="9">
    <source>
        <dbReference type="SAM" id="Phobius"/>
    </source>
</evidence>
<dbReference type="EMBL" id="MKCS01000001">
    <property type="protein sequence ID" value="OHX12067.1"/>
    <property type="molecule type" value="Genomic_DNA"/>
</dbReference>